<proteinExistence type="predicted"/>
<evidence type="ECO:0000256" key="1">
    <source>
        <dbReference type="SAM" id="Phobius"/>
    </source>
</evidence>
<dbReference type="EMBL" id="CP002339">
    <property type="protein sequence ID" value="AEF02213.1"/>
    <property type="molecule type" value="Genomic_DNA"/>
</dbReference>
<keyword evidence="1" id="KW-1133">Transmembrane helix</keyword>
<feature type="transmembrane region" description="Helical" evidence="1">
    <location>
        <begin position="97"/>
        <end position="115"/>
    </location>
</feature>
<reference evidence="2 3" key="1">
    <citation type="journal article" date="2011" name="J. Bacteriol.">
        <title>Complete genome sequence of the polycyclic aromatic hydrocarbon-degrading bacterium Alteromonas sp. strain SN2.</title>
        <authorList>
            <person name="Jin H.M."/>
            <person name="Jeong H."/>
            <person name="Moon E.J."/>
            <person name="Math R.K."/>
            <person name="Lee K."/>
            <person name="Kim H.J."/>
            <person name="Jeon C.O."/>
            <person name="Oh T.K."/>
            <person name="Kim J.F."/>
        </authorList>
    </citation>
    <scope>NUCLEOTIDE SEQUENCE [LARGE SCALE GENOMIC DNA]</scope>
    <source>
        <strain evidence="3">JCM 17741 / KACC 18427 / KCTC 11700BP / SN2</strain>
    </source>
</reference>
<protein>
    <submittedName>
        <fullName evidence="2">Uncharacterized protein</fullName>
    </submittedName>
</protein>
<accession>F5ZBX5</accession>
<keyword evidence="3" id="KW-1185">Reference proteome</keyword>
<sequence length="128" mass="13988">MLRKNINVLHIDGSAGLAVGLVLFALAKWVSELYRLPLNVILFLASANILYGCYALALALSNQRSLMAIKVLSTANSVWVVICVAIVVLYVQTLSPVGFLFIGGEALFVGVLAVYEWKNRFVLAELNF</sequence>
<dbReference type="eggNOG" id="ENOG50331WW">
    <property type="taxonomic scope" value="Bacteria"/>
</dbReference>
<dbReference type="Proteomes" id="UP000000683">
    <property type="component" value="Chromosome"/>
</dbReference>
<dbReference type="HOGENOM" id="CLU_134844_0_0_6"/>
<dbReference type="KEGG" id="alt:ambt_03305"/>
<feature type="transmembrane region" description="Helical" evidence="1">
    <location>
        <begin position="7"/>
        <end position="30"/>
    </location>
</feature>
<gene>
    <name evidence="2" type="ordered locus">ambt_03305</name>
</gene>
<dbReference type="AlphaFoldDB" id="F5ZBX5"/>
<evidence type="ECO:0000313" key="3">
    <source>
        <dbReference type="Proteomes" id="UP000000683"/>
    </source>
</evidence>
<feature type="transmembrane region" description="Helical" evidence="1">
    <location>
        <begin position="71"/>
        <end position="91"/>
    </location>
</feature>
<evidence type="ECO:0000313" key="2">
    <source>
        <dbReference type="EMBL" id="AEF02213.1"/>
    </source>
</evidence>
<keyword evidence="1" id="KW-0472">Membrane</keyword>
<name>F5ZBX5_ALTNA</name>
<keyword evidence="1" id="KW-0812">Transmembrane</keyword>
<organism evidence="2 3">
    <name type="scientific">Alteromonas naphthalenivorans</name>
    <dbReference type="NCBI Taxonomy" id="715451"/>
    <lineage>
        <taxon>Bacteria</taxon>
        <taxon>Pseudomonadati</taxon>
        <taxon>Pseudomonadota</taxon>
        <taxon>Gammaproteobacteria</taxon>
        <taxon>Alteromonadales</taxon>
        <taxon>Alteromonadaceae</taxon>
        <taxon>Alteromonas/Salinimonas group</taxon>
        <taxon>Alteromonas</taxon>
    </lineage>
</organism>
<feature type="transmembrane region" description="Helical" evidence="1">
    <location>
        <begin position="36"/>
        <end position="59"/>
    </location>
</feature>